<evidence type="ECO:0000256" key="5">
    <source>
        <dbReference type="PROSITE-ProRule" id="PRU00042"/>
    </source>
</evidence>
<name>A0A9P0FB40_BRAAE</name>
<dbReference type="PANTHER" id="PTHR24403:SF67">
    <property type="entry name" value="FI01116P-RELATED"/>
    <property type="match status" value="1"/>
</dbReference>
<feature type="domain" description="C2H2-type" evidence="7">
    <location>
        <begin position="1095"/>
        <end position="1123"/>
    </location>
</feature>
<dbReference type="GO" id="GO:0008270">
    <property type="term" value="F:zinc ion binding"/>
    <property type="evidence" value="ECO:0007669"/>
    <property type="project" value="UniProtKB-KW"/>
</dbReference>
<keyword evidence="9" id="KW-1185">Reference proteome</keyword>
<feature type="compositionally biased region" description="Basic and acidic residues" evidence="6">
    <location>
        <begin position="156"/>
        <end position="166"/>
    </location>
</feature>
<feature type="domain" description="C2H2-type" evidence="7">
    <location>
        <begin position="656"/>
        <end position="684"/>
    </location>
</feature>
<feature type="region of interest" description="Disordered" evidence="6">
    <location>
        <begin position="145"/>
        <end position="166"/>
    </location>
</feature>
<evidence type="ECO:0000256" key="4">
    <source>
        <dbReference type="ARBA" id="ARBA00022833"/>
    </source>
</evidence>
<dbReference type="InterPro" id="IPR050688">
    <property type="entry name" value="Zinc_finger/UBP_domain"/>
</dbReference>
<feature type="domain" description="C2H2-type" evidence="7">
    <location>
        <begin position="1236"/>
        <end position="1264"/>
    </location>
</feature>
<dbReference type="PROSITE" id="PS00028">
    <property type="entry name" value="ZINC_FINGER_C2H2_1"/>
    <property type="match status" value="6"/>
</dbReference>
<evidence type="ECO:0000256" key="1">
    <source>
        <dbReference type="ARBA" id="ARBA00022723"/>
    </source>
</evidence>
<keyword evidence="1" id="KW-0479">Metal-binding</keyword>
<dbReference type="GO" id="GO:0010468">
    <property type="term" value="P:regulation of gene expression"/>
    <property type="evidence" value="ECO:0007669"/>
    <property type="project" value="TreeGrafter"/>
</dbReference>
<sequence>MDFFMYYCDFCEFASSYEEWEEHAKTCKPNKNKEKDNIGEPIEDKVIETIIEKDNEPAETQCKEINKNDSIITQCEEINKNVSTIITSEEDRIAQEALEETSNEKCENVLKICEICNEGIIKLERHRKCRRELLRSKFKDSLKIKEENQEPPSKIPKKEFDEHQSKEPEKQVVTCLTEELKNETANYNLYLQRSQCPYCSAKEITQRNIIEHVKTCLVYPLYKQRYEKKRYKLRTCGKCFRTFASKKILCHHDCMLKTKYPCPFCGLQNTNMSSLLNHINYCKIYLQNKEMFKKGDNAYKKNTCKDCFLSFEDERGLQMHECYILGCQKLSILRKKNEAQVKTVAQNEPVTYNCDKCKTSFKKKQTFVEHIIKNHSIILCSSCNSIIKNISSYFDHKIKCAFERFFKSKIKEQTIDGVEYFSCKCGVGLNDKDKMMEHLKCMHPNFVNNFCQSTSPLFGCDQCRQLYGKNVGRIFCNCQKKYLSVVTKGEPKIVAIENVDNDTTLLKNVGDNLVGNVDAATILPSIVAESGPNSQELEKNVTNPDGDVAMAYSAKVPQTEDKLQSSSETKELEDKIQKSIDYFINFSTTYVMAHKTVYTCTHCDVEDDSLAKIKAHIRSHPENFCPCKTLWSLCCKCYHPIQSKMFRTNRVPFEYHRCEICEKKFSVIQLLIDHFKAKHMNKSMTENKKTALKGNADVDNSMENAKYTSVKVVKIVFPEEIEETAKAPVENSMKNIESENSEHTTETDKVVLPEITEKTNLEEKNFETQKAPVETKTAHSEYKKFKENSTIRHPDPQYCPKRDNKFEILNGYWPNGHSEKVCFQPKNVEYYEKVPTEHHCDICKETFSDVELLLDHLSVGHTTTCITENEKSALKENAVLENVETKRVQPKNVGYYEKVQCNICKETFSDVELLLDHLTVEHTTCISETENTALKENAVLENVEPKKASAVSRSRNKGNALIKDGLGIHQGYEFEKSITNYCRPVIKLDSKLDASNDTQKNTIENSSSEVNLNHTIIQVIDDTSKKPTYVRCSGTFFKCTHCDVVEDDLDAIKAHLSSHPENFCSCGKLFSSCSSSPRFKDVGYYVISKVSIESHQCDLCKKRFSDIKLLVEHIKVEHFGSSCVTKPSDFSEEIKNNAPVENPMEKVLPENSELTRAIKSLKVLFPVKIKKTPLLERYLRLENASTKEMPKKFYRKVFQCKICDMFDAQINLARKHVKTHLEYKRLRKGVMYKTVYLCVFCRQKFTSIRDLESHSRSAHSKAYKTCPFCAKLRIECWLHNPHHHYRRYLKADLNEYPWSLRAKIEHVSMDHCYCKEDYDYSTETASEVSLIELNSLGDSDVDDCFVEDVEMQEVHRDEEIKEKVTVESPFPYYDSDEESEYDVVDIFKDFDNNNEDFDEELSKLIKTGYPTDEKERNFYCPDCLFKTSQYLSLRHHVQRYHKRSVFLDNAVYTI</sequence>
<evidence type="ECO:0000256" key="2">
    <source>
        <dbReference type="ARBA" id="ARBA00022737"/>
    </source>
</evidence>
<evidence type="ECO:0000259" key="7">
    <source>
        <dbReference type="PROSITE" id="PS50157"/>
    </source>
</evidence>
<dbReference type="Gene3D" id="3.30.160.60">
    <property type="entry name" value="Classic Zinc Finger"/>
    <property type="match status" value="2"/>
</dbReference>
<keyword evidence="3 5" id="KW-0863">Zinc-finger</keyword>
<dbReference type="SUPFAM" id="SSF57667">
    <property type="entry name" value="beta-beta-alpha zinc fingers"/>
    <property type="match status" value="1"/>
</dbReference>
<dbReference type="Proteomes" id="UP001154078">
    <property type="component" value="Chromosome 10"/>
</dbReference>
<evidence type="ECO:0000256" key="3">
    <source>
        <dbReference type="ARBA" id="ARBA00022771"/>
    </source>
</evidence>
<evidence type="ECO:0000313" key="8">
    <source>
        <dbReference type="EMBL" id="CAH0548836.1"/>
    </source>
</evidence>
<dbReference type="InterPro" id="IPR013087">
    <property type="entry name" value="Znf_C2H2_type"/>
</dbReference>
<organism evidence="8 9">
    <name type="scientific">Brassicogethes aeneus</name>
    <name type="common">Rape pollen beetle</name>
    <name type="synonym">Meligethes aeneus</name>
    <dbReference type="NCBI Taxonomy" id="1431903"/>
    <lineage>
        <taxon>Eukaryota</taxon>
        <taxon>Metazoa</taxon>
        <taxon>Ecdysozoa</taxon>
        <taxon>Arthropoda</taxon>
        <taxon>Hexapoda</taxon>
        <taxon>Insecta</taxon>
        <taxon>Pterygota</taxon>
        <taxon>Neoptera</taxon>
        <taxon>Endopterygota</taxon>
        <taxon>Coleoptera</taxon>
        <taxon>Polyphaga</taxon>
        <taxon>Cucujiformia</taxon>
        <taxon>Nitidulidae</taxon>
        <taxon>Meligethinae</taxon>
        <taxon>Brassicogethes</taxon>
    </lineage>
</organism>
<dbReference type="SMART" id="SM00355">
    <property type="entry name" value="ZnF_C2H2"/>
    <property type="match status" value="12"/>
</dbReference>
<dbReference type="PANTHER" id="PTHR24403">
    <property type="entry name" value="ZINC FINGER PROTEIN"/>
    <property type="match status" value="1"/>
</dbReference>
<accession>A0A9P0FB40</accession>
<proteinExistence type="predicted"/>
<dbReference type="EMBL" id="OV121141">
    <property type="protein sequence ID" value="CAH0548836.1"/>
    <property type="molecule type" value="Genomic_DNA"/>
</dbReference>
<reference evidence="8" key="1">
    <citation type="submission" date="2021-12" db="EMBL/GenBank/DDBJ databases">
        <authorList>
            <person name="King R."/>
        </authorList>
    </citation>
    <scope>NUCLEOTIDE SEQUENCE</scope>
</reference>
<evidence type="ECO:0000256" key="6">
    <source>
        <dbReference type="SAM" id="MobiDB-lite"/>
    </source>
</evidence>
<dbReference type="OrthoDB" id="1095242at2759"/>
<feature type="domain" description="C2H2-type" evidence="7">
    <location>
        <begin position="352"/>
        <end position="376"/>
    </location>
</feature>
<dbReference type="InterPro" id="IPR036236">
    <property type="entry name" value="Znf_C2H2_sf"/>
</dbReference>
<gene>
    <name evidence="8" type="ORF">MELIAE_LOCUS2209</name>
</gene>
<protein>
    <recommendedName>
        <fullName evidence="7">C2H2-type domain-containing protein</fullName>
    </recommendedName>
</protein>
<dbReference type="GO" id="GO:0005634">
    <property type="term" value="C:nucleus"/>
    <property type="evidence" value="ECO:0007669"/>
    <property type="project" value="TreeGrafter"/>
</dbReference>
<keyword evidence="2" id="KW-0677">Repeat</keyword>
<keyword evidence="4" id="KW-0862">Zinc</keyword>
<evidence type="ECO:0000313" key="9">
    <source>
        <dbReference type="Proteomes" id="UP001154078"/>
    </source>
</evidence>
<dbReference type="PROSITE" id="PS50157">
    <property type="entry name" value="ZINC_FINGER_C2H2_2"/>
    <property type="match status" value="4"/>
</dbReference>